<proteinExistence type="predicted"/>
<dbReference type="InParanoid" id="D8LFI7"/>
<feature type="region of interest" description="Disordered" evidence="3">
    <location>
        <begin position="409"/>
        <end position="437"/>
    </location>
</feature>
<organism evidence="5 6">
    <name type="scientific">Ectocarpus siliculosus</name>
    <name type="common">Brown alga</name>
    <name type="synonym">Conferva siliculosa</name>
    <dbReference type="NCBI Taxonomy" id="2880"/>
    <lineage>
        <taxon>Eukaryota</taxon>
        <taxon>Sar</taxon>
        <taxon>Stramenopiles</taxon>
        <taxon>Ochrophyta</taxon>
        <taxon>PX clade</taxon>
        <taxon>Phaeophyceae</taxon>
        <taxon>Ectocarpales</taxon>
        <taxon>Ectocarpaceae</taxon>
        <taxon>Ectocarpus</taxon>
    </lineage>
</organism>
<dbReference type="GO" id="GO:0005737">
    <property type="term" value="C:cytoplasm"/>
    <property type="evidence" value="ECO:0007669"/>
    <property type="project" value="TreeGrafter"/>
</dbReference>
<dbReference type="Gene3D" id="3.80.10.10">
    <property type="entry name" value="Ribonuclease Inhibitor"/>
    <property type="match status" value="4"/>
</dbReference>
<keyword evidence="2" id="KW-0677">Repeat</keyword>
<evidence type="ECO:0000256" key="3">
    <source>
        <dbReference type="SAM" id="MobiDB-lite"/>
    </source>
</evidence>
<dbReference type="FunFam" id="3.80.10.10:FF:001164">
    <property type="entry name" value="GH01279p"/>
    <property type="match status" value="1"/>
</dbReference>
<sequence>MASLSSARGRARRGGGGGRGGTATSSARGGGRERQSVVQAMRAAGRGRGRRSPAFEVTSAAAPSAASLQQLLKQARSSGSLNLTSKGLEEVPGQVFNLLDGVDAADGEKFWEACELQRLDLSFNQITELPAAVSNLSVLVSLKLRKNRLSSVPPELFSLESLSLLDLTGNAIRELPEEGLGAAVALKGLLLSGNRLSRLPSSVGSLHGLETLELSDNTIRSLPESIDGLKRLATLTVSNNGLASLPESVGGLRSVKLLDFSRNGIETVPKNGLARLGALTSLDLRENKLTEVPPLPEGGRLAQVFLGFNLLTSLDGAALLGVSAGLTELHVQSNRIGQLPEEVGSLARLKTLDVSNNDLGELPAALGYLPHLHRLAVDGNPLRTIRRSLLSGGASSLKKYLRTRGPCPDYPGLEAADEDDDAAASSGGGGLSEDAVQAVSRSALETGTLDVEGRGMTSLPPGLFQDDRTLSAVTRAKLSGNKLQAFLAPPAIAPPGSLPLSISIRELDLSSNDLGEVPPAIFACRGLQTLVLAYNPLSDVSGLPWAALGSLETLDLSNNRLRCLGDVVLMTWLRRLNLENNDISPVPLELGLCTGLESLLLAGNPQRQISPSLLQRGTVATLAYLRDRLPPDHRPRTPITPPPAPKPFNDATAAGTGSSAHGSLGGGGAGGRGGGGSGGGGGGGEAAKRIALLTAEVEALREETEAPGLSQAKAYALKKKLQMKRAALIREERALKQAQQGGGR</sequence>
<dbReference type="Pfam" id="PF13855">
    <property type="entry name" value="LRR_8"/>
    <property type="match status" value="3"/>
</dbReference>
<dbReference type="PANTHER" id="PTHR48051:SF46">
    <property type="entry name" value="LEUCINE RICH REPEAT-CONTAINING DOMAIN PROTEIN"/>
    <property type="match status" value="1"/>
</dbReference>
<dbReference type="PRINTS" id="PR00019">
    <property type="entry name" value="LEURICHRPT"/>
</dbReference>
<accession>D8LFI7</accession>
<keyword evidence="6" id="KW-1185">Reference proteome</keyword>
<evidence type="ECO:0000259" key="4">
    <source>
        <dbReference type="Pfam" id="PF23598"/>
    </source>
</evidence>
<dbReference type="PROSITE" id="PS51450">
    <property type="entry name" value="LRR"/>
    <property type="match status" value="4"/>
</dbReference>
<dbReference type="PANTHER" id="PTHR48051">
    <property type="match status" value="1"/>
</dbReference>
<dbReference type="Pfam" id="PF23598">
    <property type="entry name" value="LRR_14"/>
    <property type="match status" value="1"/>
</dbReference>
<dbReference type="InterPro" id="IPR050216">
    <property type="entry name" value="LRR_domain-containing"/>
</dbReference>
<dbReference type="Proteomes" id="UP000002630">
    <property type="component" value="Unassembled WGS sequence"/>
</dbReference>
<reference evidence="5 6" key="1">
    <citation type="journal article" date="2010" name="Nature">
        <title>The Ectocarpus genome and the independent evolution of multicellularity in brown algae.</title>
        <authorList>
            <person name="Cock J.M."/>
            <person name="Sterck L."/>
            <person name="Rouze P."/>
            <person name="Scornet D."/>
            <person name="Allen A.E."/>
            <person name="Amoutzias G."/>
            <person name="Anthouard V."/>
            <person name="Artiguenave F."/>
            <person name="Aury J.M."/>
            <person name="Badger J.H."/>
            <person name="Beszteri B."/>
            <person name="Billiau K."/>
            <person name="Bonnet E."/>
            <person name="Bothwell J.H."/>
            <person name="Bowler C."/>
            <person name="Boyen C."/>
            <person name="Brownlee C."/>
            <person name="Carrano C.J."/>
            <person name="Charrier B."/>
            <person name="Cho G.Y."/>
            <person name="Coelho S.M."/>
            <person name="Collen J."/>
            <person name="Corre E."/>
            <person name="Da Silva C."/>
            <person name="Delage L."/>
            <person name="Delaroque N."/>
            <person name="Dittami S.M."/>
            <person name="Doulbeau S."/>
            <person name="Elias M."/>
            <person name="Farnham G."/>
            <person name="Gachon C.M."/>
            <person name="Gschloessl B."/>
            <person name="Heesch S."/>
            <person name="Jabbari K."/>
            <person name="Jubin C."/>
            <person name="Kawai H."/>
            <person name="Kimura K."/>
            <person name="Kloareg B."/>
            <person name="Kupper F.C."/>
            <person name="Lang D."/>
            <person name="Le Bail A."/>
            <person name="Leblanc C."/>
            <person name="Lerouge P."/>
            <person name="Lohr M."/>
            <person name="Lopez P.J."/>
            <person name="Martens C."/>
            <person name="Maumus F."/>
            <person name="Michel G."/>
            <person name="Miranda-Saavedra D."/>
            <person name="Morales J."/>
            <person name="Moreau H."/>
            <person name="Motomura T."/>
            <person name="Nagasato C."/>
            <person name="Napoli C.A."/>
            <person name="Nelson D.R."/>
            <person name="Nyvall-Collen P."/>
            <person name="Peters A.F."/>
            <person name="Pommier C."/>
            <person name="Potin P."/>
            <person name="Poulain J."/>
            <person name="Quesneville H."/>
            <person name="Read B."/>
            <person name="Rensing S.A."/>
            <person name="Ritter A."/>
            <person name="Rousvoal S."/>
            <person name="Samanta M."/>
            <person name="Samson G."/>
            <person name="Schroeder D.C."/>
            <person name="Segurens B."/>
            <person name="Strittmatter M."/>
            <person name="Tonon T."/>
            <person name="Tregear J.W."/>
            <person name="Valentin K."/>
            <person name="von Dassow P."/>
            <person name="Yamagishi T."/>
            <person name="Van de Peer Y."/>
            <person name="Wincker P."/>
        </authorList>
    </citation>
    <scope>NUCLEOTIDE SEQUENCE [LARGE SCALE GENOMIC DNA]</scope>
    <source>
        <strain evidence="6">Ec32 / CCAP1310/4</strain>
    </source>
</reference>
<feature type="compositionally biased region" description="Gly residues" evidence="3">
    <location>
        <begin position="663"/>
        <end position="685"/>
    </location>
</feature>
<dbReference type="STRING" id="2880.D8LFI7"/>
<evidence type="ECO:0000313" key="6">
    <source>
        <dbReference type="Proteomes" id="UP000002630"/>
    </source>
</evidence>
<feature type="compositionally biased region" description="Basic and acidic residues" evidence="3">
    <location>
        <begin position="626"/>
        <end position="635"/>
    </location>
</feature>
<evidence type="ECO:0000256" key="1">
    <source>
        <dbReference type="ARBA" id="ARBA00022614"/>
    </source>
</evidence>
<feature type="region of interest" description="Disordered" evidence="3">
    <location>
        <begin position="1"/>
        <end position="54"/>
    </location>
</feature>
<dbReference type="eggNOG" id="KOG0472">
    <property type="taxonomic scope" value="Eukaryota"/>
</dbReference>
<name>D8LFI7_ECTSI</name>
<keyword evidence="1" id="KW-0433">Leucine-rich repeat</keyword>
<evidence type="ECO:0000256" key="2">
    <source>
        <dbReference type="ARBA" id="ARBA00022737"/>
    </source>
</evidence>
<dbReference type="InterPro" id="IPR055414">
    <property type="entry name" value="LRR_R13L4/SHOC2-like"/>
</dbReference>
<dbReference type="SMART" id="SM00365">
    <property type="entry name" value="LRR_SD22"/>
    <property type="match status" value="5"/>
</dbReference>
<dbReference type="SUPFAM" id="SSF52047">
    <property type="entry name" value="RNI-like"/>
    <property type="match status" value="1"/>
</dbReference>
<protein>
    <submittedName>
        <fullName evidence="5">Hypothetical leucine rich repeat protein</fullName>
    </submittedName>
</protein>
<dbReference type="SMART" id="SM00369">
    <property type="entry name" value="LRR_TYP"/>
    <property type="match status" value="13"/>
</dbReference>
<gene>
    <name evidence="5" type="ORF">Esi_0015_0073</name>
</gene>
<feature type="compositionally biased region" description="Low complexity" evidence="3">
    <location>
        <begin position="653"/>
        <end position="662"/>
    </location>
</feature>
<dbReference type="InterPro" id="IPR032675">
    <property type="entry name" value="LRR_dom_sf"/>
</dbReference>
<evidence type="ECO:0000313" key="5">
    <source>
        <dbReference type="EMBL" id="CBN79907.1"/>
    </source>
</evidence>
<dbReference type="InterPro" id="IPR001611">
    <property type="entry name" value="Leu-rich_rpt"/>
</dbReference>
<dbReference type="EMBL" id="FN649760">
    <property type="protein sequence ID" value="CBN79907.1"/>
    <property type="molecule type" value="Genomic_DNA"/>
</dbReference>
<dbReference type="AlphaFoldDB" id="D8LFI7"/>
<feature type="domain" description="Disease resistance R13L4/SHOC-2-like LRR" evidence="4">
    <location>
        <begin position="173"/>
        <end position="282"/>
    </location>
</feature>
<dbReference type="InterPro" id="IPR003591">
    <property type="entry name" value="Leu-rich_rpt_typical-subtyp"/>
</dbReference>
<dbReference type="OrthoDB" id="660555at2759"/>
<feature type="region of interest" description="Disordered" evidence="3">
    <location>
        <begin position="626"/>
        <end position="685"/>
    </location>
</feature>
<dbReference type="SMART" id="SM00364">
    <property type="entry name" value="LRR_BAC"/>
    <property type="match status" value="10"/>
</dbReference>